<dbReference type="Pfam" id="PF05299">
    <property type="entry name" value="Peptidase_M61"/>
    <property type="match status" value="1"/>
</dbReference>
<dbReference type="InterPro" id="IPR040756">
    <property type="entry name" value="Peptidase_M61_N"/>
</dbReference>
<dbReference type="Pfam" id="PF17899">
    <property type="entry name" value="Peptidase_M61_N"/>
    <property type="match status" value="1"/>
</dbReference>
<dbReference type="SUPFAM" id="SSF50156">
    <property type="entry name" value="PDZ domain-like"/>
    <property type="match status" value="1"/>
</dbReference>
<evidence type="ECO:0000256" key="1">
    <source>
        <dbReference type="SAM" id="SignalP"/>
    </source>
</evidence>
<gene>
    <name evidence="4" type="ORF">J4050_12280</name>
</gene>
<dbReference type="InterPro" id="IPR036034">
    <property type="entry name" value="PDZ_sf"/>
</dbReference>
<sequence>MKNYIAILSLSLILVGCGSAKPKADDLATSNPIETSLDLTAVKNDKVPVVVNPGRFTVETVTYRIPRVVQGTYSVSDFGKYIDDFKALDYNGNELAYEKIDTNSWAIENATQLDKIEYFVNDTFDIETSGGIGGEQPFSPAGTNIEPENYVLNLHGFIGYFDSLKSNQYTLDVTAPARFDRTSALVSTGSKNVSEDVITTTYFAPRYFDITDNPMMYGNLDVEEFMVGDIKIVLSLYSPNKVHTAASLKETAFEMMKAQKAYLGDINTTARYDIFLYLSEGKENSPKGFGALEHHTSTVAVFPESTPLEGLKSSFIDVVAHEFFHIVTPLSVHSEDIHYFDYNQPTFSKHLWMYEGVTEYFAQHFQVYKGLVSNEEFYGTINQKIGISRMMDDAMSFTIMSENVLDEPYASNYGNVYMKGALIGMCIDILMRKESNGQRSMLSLMKELSMKYGKNKPFEDDKIITEITAMTYPSVGEFLKTHVQGDVPINYDEFFEMVGLTKGQTEVETNYIFAGGQNVIFDGDQQAGTIFFSDMALKNSFWASQDVKSGDIIKKVNGQELTLQNVQQVIGGMFMWQEGQEITMDLERDGEPILIKATLTKPMAIDESIIENTEATNDQIELRKAWLKG</sequence>
<evidence type="ECO:0000259" key="3">
    <source>
        <dbReference type="Pfam" id="PF17899"/>
    </source>
</evidence>
<dbReference type="Gene3D" id="1.10.390.10">
    <property type="entry name" value="Neutral Protease Domain 2"/>
    <property type="match status" value="1"/>
</dbReference>
<accession>A0ABS3T522</accession>
<reference evidence="4 5" key="1">
    <citation type="submission" date="2021-03" db="EMBL/GenBank/DDBJ databases">
        <title>Winogradskyella sp. nov., isolated from costal sediment.</title>
        <authorList>
            <person name="Gao C."/>
        </authorList>
    </citation>
    <scope>NUCLEOTIDE SEQUENCE [LARGE SCALE GENOMIC DNA]</scope>
    <source>
        <strain evidence="4 5">DF17</strain>
    </source>
</reference>
<comment type="caution">
    <text evidence="4">The sequence shown here is derived from an EMBL/GenBank/DDBJ whole genome shotgun (WGS) entry which is preliminary data.</text>
</comment>
<dbReference type="RefSeq" id="WP_208154885.1">
    <property type="nucleotide sequence ID" value="NZ_JAGEVF010000010.1"/>
</dbReference>
<dbReference type="SUPFAM" id="SSF55486">
    <property type="entry name" value="Metalloproteases ('zincins'), catalytic domain"/>
    <property type="match status" value="1"/>
</dbReference>
<dbReference type="Proteomes" id="UP000676776">
    <property type="component" value="Unassembled WGS sequence"/>
</dbReference>
<proteinExistence type="predicted"/>
<feature type="domain" description="Peptidase M61 N-terminal" evidence="3">
    <location>
        <begin position="36"/>
        <end position="219"/>
    </location>
</feature>
<dbReference type="Gene3D" id="2.30.42.10">
    <property type="match status" value="1"/>
</dbReference>
<protein>
    <submittedName>
        <fullName evidence="4">Peptidase M61</fullName>
    </submittedName>
</protein>
<dbReference type="InterPro" id="IPR007963">
    <property type="entry name" value="Peptidase_M61_catalytic"/>
</dbReference>
<dbReference type="EMBL" id="JAGEVF010000010">
    <property type="protein sequence ID" value="MBO3117529.1"/>
    <property type="molecule type" value="Genomic_DNA"/>
</dbReference>
<feature type="domain" description="Peptidase M61 catalytic" evidence="2">
    <location>
        <begin position="315"/>
        <end position="387"/>
    </location>
</feature>
<dbReference type="Gene3D" id="2.60.40.3650">
    <property type="match status" value="1"/>
</dbReference>
<keyword evidence="1" id="KW-0732">Signal</keyword>
<dbReference type="InterPro" id="IPR027268">
    <property type="entry name" value="Peptidase_M4/M1_CTD_sf"/>
</dbReference>
<evidence type="ECO:0000313" key="4">
    <source>
        <dbReference type="EMBL" id="MBO3117529.1"/>
    </source>
</evidence>
<keyword evidence="5" id="KW-1185">Reference proteome</keyword>
<organism evidence="4 5">
    <name type="scientific">Winogradskyella pelagia</name>
    <dbReference type="NCBI Taxonomy" id="2819984"/>
    <lineage>
        <taxon>Bacteria</taxon>
        <taxon>Pseudomonadati</taxon>
        <taxon>Bacteroidota</taxon>
        <taxon>Flavobacteriia</taxon>
        <taxon>Flavobacteriales</taxon>
        <taxon>Flavobacteriaceae</taxon>
        <taxon>Winogradskyella</taxon>
    </lineage>
</organism>
<name>A0ABS3T522_9FLAO</name>
<feature type="chain" id="PRO_5045913499" evidence="1">
    <location>
        <begin position="21"/>
        <end position="629"/>
    </location>
</feature>
<evidence type="ECO:0000259" key="2">
    <source>
        <dbReference type="Pfam" id="PF05299"/>
    </source>
</evidence>
<evidence type="ECO:0000313" key="5">
    <source>
        <dbReference type="Proteomes" id="UP000676776"/>
    </source>
</evidence>
<feature type="signal peptide" evidence="1">
    <location>
        <begin position="1"/>
        <end position="20"/>
    </location>
</feature>
<dbReference type="PROSITE" id="PS51257">
    <property type="entry name" value="PROKAR_LIPOPROTEIN"/>
    <property type="match status" value="1"/>
</dbReference>